<name>A0A9W9ZH00_9CNID</name>
<evidence type="ECO:0000313" key="3">
    <source>
        <dbReference type="Proteomes" id="UP001163046"/>
    </source>
</evidence>
<organism evidence="2 3">
    <name type="scientific">Desmophyllum pertusum</name>
    <dbReference type="NCBI Taxonomy" id="174260"/>
    <lineage>
        <taxon>Eukaryota</taxon>
        <taxon>Metazoa</taxon>
        <taxon>Cnidaria</taxon>
        <taxon>Anthozoa</taxon>
        <taxon>Hexacorallia</taxon>
        <taxon>Scleractinia</taxon>
        <taxon>Caryophylliina</taxon>
        <taxon>Caryophylliidae</taxon>
        <taxon>Desmophyllum</taxon>
    </lineage>
</organism>
<proteinExistence type="predicted"/>
<keyword evidence="3" id="KW-1185">Reference proteome</keyword>
<comment type="caution">
    <text evidence="2">The sequence shown here is derived from an EMBL/GenBank/DDBJ whole genome shotgun (WGS) entry which is preliminary data.</text>
</comment>
<gene>
    <name evidence="2" type="ORF">OS493_001498</name>
</gene>
<feature type="compositionally biased region" description="Basic and acidic residues" evidence="1">
    <location>
        <begin position="251"/>
        <end position="264"/>
    </location>
</feature>
<feature type="region of interest" description="Disordered" evidence="1">
    <location>
        <begin position="237"/>
        <end position="264"/>
    </location>
</feature>
<evidence type="ECO:0000313" key="2">
    <source>
        <dbReference type="EMBL" id="KAJ7381366.1"/>
    </source>
</evidence>
<protein>
    <submittedName>
        <fullName evidence="2">Uncharacterized protein</fullName>
    </submittedName>
</protein>
<feature type="region of interest" description="Disordered" evidence="1">
    <location>
        <begin position="95"/>
        <end position="117"/>
    </location>
</feature>
<feature type="compositionally biased region" description="Basic and acidic residues" evidence="1">
    <location>
        <begin position="99"/>
        <end position="117"/>
    </location>
</feature>
<dbReference type="EMBL" id="MU826350">
    <property type="protein sequence ID" value="KAJ7381366.1"/>
    <property type="molecule type" value="Genomic_DNA"/>
</dbReference>
<sequence length="288" mass="31792">MCTCIQAFEKGDCQLLGKIDNVLSSVIHDGIQGKPVDKLSSSNNTDCSGEKDDFQRLSLYGSPEDITDYSVQDHPVVLQGNVQLYSSESGQNFSYLPKHISDPSNKSKSEQTVRERKELTLPSQGLTAFGPSKIGHNVRATLAYAALSAVMEGDEAGNFPVQWFDGHDEDQFHKLRRAASTGSLSDNFLHSNSETVSDNGMLETSSLPIIQSRSCDKNISSTTESVTDYQMKKALGHSRSKSDQIGLPKFQKHESLIERPRRGEMRSRIPSVVLADCHLHYQVPQVST</sequence>
<reference evidence="2" key="1">
    <citation type="submission" date="2023-01" db="EMBL/GenBank/DDBJ databases">
        <title>Genome assembly of the deep-sea coral Lophelia pertusa.</title>
        <authorList>
            <person name="Herrera S."/>
            <person name="Cordes E."/>
        </authorList>
    </citation>
    <scope>NUCLEOTIDE SEQUENCE</scope>
    <source>
        <strain evidence="2">USNM1676648</strain>
        <tissue evidence="2">Polyp</tissue>
    </source>
</reference>
<dbReference type="AlphaFoldDB" id="A0A9W9ZH00"/>
<evidence type="ECO:0000256" key="1">
    <source>
        <dbReference type="SAM" id="MobiDB-lite"/>
    </source>
</evidence>
<dbReference type="OrthoDB" id="10067503at2759"/>
<accession>A0A9W9ZH00</accession>
<dbReference type="Proteomes" id="UP001163046">
    <property type="component" value="Unassembled WGS sequence"/>
</dbReference>